<gene>
    <name evidence="1" type="ORF">VB738_09990</name>
</gene>
<accession>A0ABU5RUX9</accession>
<reference evidence="1 2" key="1">
    <citation type="submission" date="2023-12" db="EMBL/GenBank/DDBJ databases">
        <title>Baltic Sea Cyanobacteria.</title>
        <authorList>
            <person name="Delbaje E."/>
            <person name="Fewer D.P."/>
            <person name="Shishido T.K."/>
        </authorList>
    </citation>
    <scope>NUCLEOTIDE SEQUENCE [LARGE SCALE GENOMIC DNA]</scope>
    <source>
        <strain evidence="1 2">UHCC 0139</strain>
    </source>
</reference>
<dbReference type="EMBL" id="JAYGHX010000005">
    <property type="protein sequence ID" value="MEA5391585.1"/>
    <property type="molecule type" value="Genomic_DNA"/>
</dbReference>
<dbReference type="PROSITE" id="PS51257">
    <property type="entry name" value="PROKAR_LIPOPROTEIN"/>
    <property type="match status" value="1"/>
</dbReference>
<keyword evidence="2" id="KW-1185">Reference proteome</keyword>
<dbReference type="InterPro" id="IPR003795">
    <property type="entry name" value="DUF192"/>
</dbReference>
<proteinExistence type="predicted"/>
<comment type="caution">
    <text evidence="1">The sequence shown here is derived from an EMBL/GenBank/DDBJ whole genome shotgun (WGS) entry which is preliminary data.</text>
</comment>
<organism evidence="1 2">
    <name type="scientific">Cyanobium gracile UHCC 0139</name>
    <dbReference type="NCBI Taxonomy" id="3110308"/>
    <lineage>
        <taxon>Bacteria</taxon>
        <taxon>Bacillati</taxon>
        <taxon>Cyanobacteriota</taxon>
        <taxon>Cyanophyceae</taxon>
        <taxon>Synechococcales</taxon>
        <taxon>Prochlorococcaceae</taxon>
        <taxon>Cyanobium</taxon>
    </lineage>
</organism>
<name>A0ABU5RUX9_9CYAN</name>
<evidence type="ECO:0000313" key="2">
    <source>
        <dbReference type="Proteomes" id="UP001304461"/>
    </source>
</evidence>
<dbReference type="PANTHER" id="PTHR37953">
    <property type="entry name" value="UPF0127 PROTEIN MJ1496"/>
    <property type="match status" value="1"/>
</dbReference>
<dbReference type="PANTHER" id="PTHR37953:SF1">
    <property type="entry name" value="UPF0127 PROTEIN MJ1496"/>
    <property type="match status" value="1"/>
</dbReference>
<dbReference type="Pfam" id="PF02643">
    <property type="entry name" value="DUF192"/>
    <property type="match status" value="1"/>
</dbReference>
<dbReference type="InterPro" id="IPR038695">
    <property type="entry name" value="Saro_0823-like_sf"/>
</dbReference>
<dbReference type="Proteomes" id="UP001304461">
    <property type="component" value="Unassembled WGS sequence"/>
</dbReference>
<sequence>MLPRWAPALAVGLLGCGPGLSQGPPQFLPITAQWCLEGSPPERCIQLEVPRGERQYALGLQLRPPLPHLRGMWFPYAPPAVARFWMHRTPEPLDMLFIRDGRVAALETDVPPCMNLPCRSYGPDTPVDGVLELAAGQAAVLGITVGTPVRITPLPGAPPSGPAPD</sequence>
<evidence type="ECO:0000313" key="1">
    <source>
        <dbReference type="EMBL" id="MEA5391585.1"/>
    </source>
</evidence>
<protein>
    <submittedName>
        <fullName evidence="1">DUF192 domain-containing protein</fullName>
    </submittedName>
</protein>
<dbReference type="RefSeq" id="WP_323305603.1">
    <property type="nucleotide sequence ID" value="NZ_JAYGHX010000005.1"/>
</dbReference>
<dbReference type="Gene3D" id="2.60.120.1140">
    <property type="entry name" value="Protein of unknown function DUF192"/>
    <property type="match status" value="1"/>
</dbReference>